<gene>
    <name evidence="2" type="primary">gltA</name>
    <name evidence="2" type="ORF">H9890_06445</name>
</gene>
<dbReference type="PANTHER" id="PTHR42783:SF3">
    <property type="entry name" value="GLUTAMATE SYNTHASE [NADPH] SMALL CHAIN-RELATED"/>
    <property type="match status" value="1"/>
</dbReference>
<dbReference type="SUPFAM" id="SSF51971">
    <property type="entry name" value="Nucleotide-binding domain"/>
    <property type="match status" value="1"/>
</dbReference>
<dbReference type="EMBL" id="DXHQ01000077">
    <property type="protein sequence ID" value="HIW09019.1"/>
    <property type="molecule type" value="Genomic_DNA"/>
</dbReference>
<feature type="domain" description="4Fe-4S ferredoxin-type" evidence="1">
    <location>
        <begin position="33"/>
        <end position="64"/>
    </location>
</feature>
<dbReference type="Pfam" id="PF14691">
    <property type="entry name" value="Fer4_20"/>
    <property type="match status" value="1"/>
</dbReference>
<dbReference type="Gene3D" id="1.10.1060.10">
    <property type="entry name" value="Alpha-helical ferredoxin"/>
    <property type="match status" value="1"/>
</dbReference>
<dbReference type="GO" id="GO:0051536">
    <property type="term" value="F:iron-sulfur cluster binding"/>
    <property type="evidence" value="ECO:0007669"/>
    <property type="project" value="InterPro"/>
</dbReference>
<proteinExistence type="predicted"/>
<organism evidence="2 3">
    <name type="scientific">Candidatus Faecalibacterium intestinigallinarum</name>
    <dbReference type="NCBI Taxonomy" id="2838581"/>
    <lineage>
        <taxon>Bacteria</taxon>
        <taxon>Bacillati</taxon>
        <taxon>Bacillota</taxon>
        <taxon>Clostridia</taxon>
        <taxon>Eubacteriales</taxon>
        <taxon>Oscillospiraceae</taxon>
        <taxon>Faecalibacterium</taxon>
    </lineage>
</organism>
<dbReference type="PANTHER" id="PTHR42783">
    <property type="entry name" value="GLUTAMATE SYNTHASE [NADPH] SMALL CHAIN"/>
    <property type="match status" value="1"/>
</dbReference>
<dbReference type="EC" id="1.4.1.13" evidence="2"/>
<dbReference type="Proteomes" id="UP000823933">
    <property type="component" value="Unassembled WGS sequence"/>
</dbReference>
<evidence type="ECO:0000313" key="2">
    <source>
        <dbReference type="EMBL" id="HIW09019.1"/>
    </source>
</evidence>
<dbReference type="InterPro" id="IPR036188">
    <property type="entry name" value="FAD/NAD-bd_sf"/>
</dbReference>
<dbReference type="SUPFAM" id="SSF46548">
    <property type="entry name" value="alpha-helical ferredoxin"/>
    <property type="match status" value="1"/>
</dbReference>
<dbReference type="Pfam" id="PF07992">
    <property type="entry name" value="Pyr_redox_2"/>
    <property type="match status" value="1"/>
</dbReference>
<dbReference type="PRINTS" id="PR00419">
    <property type="entry name" value="ADXRDTASE"/>
</dbReference>
<evidence type="ECO:0000259" key="1">
    <source>
        <dbReference type="PROSITE" id="PS51379"/>
    </source>
</evidence>
<dbReference type="InterPro" id="IPR023753">
    <property type="entry name" value="FAD/NAD-binding_dom"/>
</dbReference>
<accession>A0A9D1TXC7</accession>
<keyword evidence="2" id="KW-0560">Oxidoreductase</keyword>
<dbReference type="PROSITE" id="PS51379">
    <property type="entry name" value="4FE4S_FER_2"/>
    <property type="match status" value="1"/>
</dbReference>
<evidence type="ECO:0000313" key="3">
    <source>
        <dbReference type="Proteomes" id="UP000823933"/>
    </source>
</evidence>
<sequence>MAFNMDPKKCPMPAQDPAVRRHNFSEVALGYTAEMAVSEAKRCIHCKNKPCVEGCPVGIKIPEFIAQVAEGNFEAAYQIISEDSALPAVCGRVCPQESQCEGRCTRGIKNEPVGIGRLERFVADWHRENVHADPAVPASNGHKVAIIGAGPAGLTAAGDLAKMGYKVTVYEALHVAGGVLMYGIPEFRLPKAIVQQEIEGLKALGVDIECNMVIGRILTVDELMGEYGYEAVFIGTGAGLPRFMGIPGESLKGVYSANEFLTRSNLMKAYRRDSHTPIYVGKKVAVVGGGNVAMDAARSALRLGAETVYIVYRRGMEELPARKEEVEHAEEEGIIFKTLTNPVAILPDDEGFVRAIRCIQMALGEPDASGRRRPIEVAGSEFEMEVDSVIMSLGTSPNPLIRSTTPGLETNKHGCIVTGGDEGDTSREGVYAGGDAVTGAATVIKAMGAGKAAAKAIDEYIKNKAKG</sequence>
<dbReference type="Gene3D" id="3.50.50.60">
    <property type="entry name" value="FAD/NAD(P)-binding domain"/>
    <property type="match status" value="2"/>
</dbReference>
<dbReference type="InterPro" id="IPR017896">
    <property type="entry name" value="4Fe4S_Fe-S-bd"/>
</dbReference>
<reference evidence="2" key="1">
    <citation type="journal article" date="2021" name="PeerJ">
        <title>Extensive microbial diversity within the chicken gut microbiome revealed by metagenomics and culture.</title>
        <authorList>
            <person name="Gilroy R."/>
            <person name="Ravi A."/>
            <person name="Getino M."/>
            <person name="Pursley I."/>
            <person name="Horton D.L."/>
            <person name="Alikhan N.F."/>
            <person name="Baker D."/>
            <person name="Gharbi K."/>
            <person name="Hall N."/>
            <person name="Watson M."/>
            <person name="Adriaenssens E.M."/>
            <person name="Foster-Nyarko E."/>
            <person name="Jarju S."/>
            <person name="Secka A."/>
            <person name="Antonio M."/>
            <person name="Oren A."/>
            <person name="Chaudhuri R.R."/>
            <person name="La Ragione R."/>
            <person name="Hildebrand F."/>
            <person name="Pallen M.J."/>
        </authorList>
    </citation>
    <scope>NUCLEOTIDE SEQUENCE</scope>
    <source>
        <strain evidence="2">ChiHcolR34-3080</strain>
    </source>
</reference>
<dbReference type="GO" id="GO:0004355">
    <property type="term" value="F:glutamate synthase (NADPH) activity"/>
    <property type="evidence" value="ECO:0007669"/>
    <property type="project" value="UniProtKB-EC"/>
</dbReference>
<dbReference type="NCBIfam" id="TIGR01316">
    <property type="entry name" value="gltA"/>
    <property type="match status" value="1"/>
</dbReference>
<protein>
    <submittedName>
        <fullName evidence="2">NADPH-dependent glutamate synthase</fullName>
        <ecNumber evidence="2">1.4.1.13</ecNumber>
    </submittedName>
</protein>
<dbReference type="InterPro" id="IPR028261">
    <property type="entry name" value="DPD_II"/>
</dbReference>
<dbReference type="InterPro" id="IPR009051">
    <property type="entry name" value="Helical_ferredxn"/>
</dbReference>
<name>A0A9D1TXC7_9FIRM</name>
<reference evidence="2" key="2">
    <citation type="submission" date="2021-04" db="EMBL/GenBank/DDBJ databases">
        <authorList>
            <person name="Gilroy R."/>
        </authorList>
    </citation>
    <scope>NUCLEOTIDE SEQUENCE</scope>
    <source>
        <strain evidence="2">ChiHcolR34-3080</strain>
    </source>
</reference>
<dbReference type="AlphaFoldDB" id="A0A9D1TXC7"/>
<dbReference type="InterPro" id="IPR006004">
    <property type="entry name" value="SudA-like"/>
</dbReference>
<comment type="caution">
    <text evidence="2">The sequence shown here is derived from an EMBL/GenBank/DDBJ whole genome shotgun (WGS) entry which is preliminary data.</text>
</comment>